<evidence type="ECO:0000313" key="4">
    <source>
        <dbReference type="Proteomes" id="UP000034166"/>
    </source>
</evidence>
<feature type="transmembrane region" description="Helical" evidence="1">
    <location>
        <begin position="85"/>
        <end position="106"/>
    </location>
</feature>
<dbReference type="GO" id="GO:0004175">
    <property type="term" value="F:endopeptidase activity"/>
    <property type="evidence" value="ECO:0007669"/>
    <property type="project" value="UniProtKB-ARBA"/>
</dbReference>
<dbReference type="InterPro" id="IPR003675">
    <property type="entry name" value="Rce1/LyrA-like_dom"/>
</dbReference>
<evidence type="ECO:0000256" key="1">
    <source>
        <dbReference type="SAM" id="Phobius"/>
    </source>
</evidence>
<organism evidence="3 4">
    <name type="scientific">Mesobacillus campisalis</name>
    <dbReference type="NCBI Taxonomy" id="1408103"/>
    <lineage>
        <taxon>Bacteria</taxon>
        <taxon>Bacillati</taxon>
        <taxon>Bacillota</taxon>
        <taxon>Bacilli</taxon>
        <taxon>Bacillales</taxon>
        <taxon>Bacillaceae</taxon>
        <taxon>Mesobacillus</taxon>
    </lineage>
</organism>
<feature type="transmembrane region" description="Helical" evidence="1">
    <location>
        <begin position="6"/>
        <end position="24"/>
    </location>
</feature>
<dbReference type="GO" id="GO:0006508">
    <property type="term" value="P:proteolysis"/>
    <property type="evidence" value="ECO:0007669"/>
    <property type="project" value="UniProtKB-KW"/>
</dbReference>
<keyword evidence="1" id="KW-0812">Transmembrane</keyword>
<feature type="transmembrane region" description="Helical" evidence="1">
    <location>
        <begin position="206"/>
        <end position="231"/>
    </location>
</feature>
<dbReference type="Pfam" id="PF02517">
    <property type="entry name" value="Rce1-like"/>
    <property type="match status" value="1"/>
</dbReference>
<accession>A0A0M2SZH6</accession>
<feature type="transmembrane region" description="Helical" evidence="1">
    <location>
        <begin position="45"/>
        <end position="65"/>
    </location>
</feature>
<feature type="domain" description="CAAX prenyl protease 2/Lysostaphin resistance protein A-like" evidence="2">
    <location>
        <begin position="147"/>
        <end position="233"/>
    </location>
</feature>
<dbReference type="AlphaFoldDB" id="A0A0M2SZH6"/>
<keyword evidence="3" id="KW-0645">Protease</keyword>
<name>A0A0M2SZH6_9BACI</name>
<feature type="transmembrane region" description="Helical" evidence="1">
    <location>
        <begin position="175"/>
        <end position="194"/>
    </location>
</feature>
<keyword evidence="1" id="KW-0472">Membrane</keyword>
<keyword evidence="1" id="KW-1133">Transmembrane helix</keyword>
<keyword evidence="4" id="KW-1185">Reference proteome</keyword>
<keyword evidence="3" id="KW-0378">Hydrolase</keyword>
<dbReference type="OrthoDB" id="2357478at2"/>
<sequence length="240" mass="28016">MDFIIWLLILFLLFYEPIIGYFDFQRFKQKVKTDKNARMKYYNNAIIGLWVPTIIIILLIVFTELTFKEIGFTIPMINTEPLGKWVTFLGLGIGLLYLFFVLYYIIGFKFSNKIKRELSIKKKEEWEKSVISPLLPVSDKEKKRWNYVSLTAGLTEEVIYRGFTVFALAYLYPNLSIWAIILLSSLIFGLAHTYQGFFMGFLRTTIFAILFCIIFIGMGSIIPLIILHFLVDYIAKLGDE</sequence>
<evidence type="ECO:0000259" key="2">
    <source>
        <dbReference type="Pfam" id="PF02517"/>
    </source>
</evidence>
<gene>
    <name evidence="3" type="ORF">WQ57_01440</name>
</gene>
<dbReference type="PATRIC" id="fig|1408103.3.peg.316"/>
<dbReference type="RefSeq" id="WP_046521905.1">
    <property type="nucleotide sequence ID" value="NZ_LAYY01000001.1"/>
</dbReference>
<dbReference type="Proteomes" id="UP000034166">
    <property type="component" value="Unassembled WGS sequence"/>
</dbReference>
<evidence type="ECO:0000313" key="3">
    <source>
        <dbReference type="EMBL" id="KKK39964.1"/>
    </source>
</evidence>
<dbReference type="EMBL" id="LAYY01000001">
    <property type="protein sequence ID" value="KKK39964.1"/>
    <property type="molecule type" value="Genomic_DNA"/>
</dbReference>
<protein>
    <submittedName>
        <fullName evidence="3">CAAX protease</fullName>
    </submittedName>
</protein>
<comment type="caution">
    <text evidence="3">The sequence shown here is derived from an EMBL/GenBank/DDBJ whole genome shotgun (WGS) entry which is preliminary data.</text>
</comment>
<dbReference type="GO" id="GO:0080120">
    <property type="term" value="P:CAAX-box protein maturation"/>
    <property type="evidence" value="ECO:0007669"/>
    <property type="project" value="UniProtKB-ARBA"/>
</dbReference>
<proteinExistence type="predicted"/>
<reference evidence="3 4" key="1">
    <citation type="submission" date="2015-04" db="EMBL/GenBank/DDBJ databases">
        <title>Taxonomic description and genome sequence of Bacillus campisalis sp. nov., a novel member of the genus Bacillus isolated from solar saltern.</title>
        <authorList>
            <person name="Mathan Kumar R."/>
            <person name="Kaur G."/>
            <person name="Kumar A."/>
            <person name="Singh N.K."/>
            <person name="Kaur N."/>
            <person name="Kumar N."/>
            <person name="Mayilraj S."/>
        </authorList>
    </citation>
    <scope>NUCLEOTIDE SEQUENCE [LARGE SCALE GENOMIC DNA]</scope>
    <source>
        <strain evidence="3 4">SA2-6</strain>
    </source>
</reference>